<keyword evidence="2" id="KW-1185">Reference proteome</keyword>
<organism evidence="1 2">
    <name type="scientific">Artomyces pyxidatus</name>
    <dbReference type="NCBI Taxonomy" id="48021"/>
    <lineage>
        <taxon>Eukaryota</taxon>
        <taxon>Fungi</taxon>
        <taxon>Dikarya</taxon>
        <taxon>Basidiomycota</taxon>
        <taxon>Agaricomycotina</taxon>
        <taxon>Agaricomycetes</taxon>
        <taxon>Russulales</taxon>
        <taxon>Auriscalpiaceae</taxon>
        <taxon>Artomyces</taxon>
    </lineage>
</organism>
<name>A0ACB8T1Z6_9AGAM</name>
<sequence>ETGERNNRSGHWRIFLDFDRINGDALSVELNSQRLYTGDRFDTRLFIVSRPYYMSNKRFITSMTFAVNPSIILKVQDVINLLLQRNRDMYILNTQGSGCRFWCETVLSDFEQAQWLLHGTHRAAWEFGITTARQYPLLLPEIAPQGTFFA</sequence>
<proteinExistence type="predicted"/>
<comment type="caution">
    <text evidence="1">The sequence shown here is derived from an EMBL/GenBank/DDBJ whole genome shotgun (WGS) entry which is preliminary data.</text>
</comment>
<feature type="non-terminal residue" evidence="1">
    <location>
        <position position="1"/>
    </location>
</feature>
<evidence type="ECO:0000313" key="1">
    <source>
        <dbReference type="EMBL" id="KAI0062138.1"/>
    </source>
</evidence>
<gene>
    <name evidence="1" type="ORF">BV25DRAFT_1804460</name>
</gene>
<reference evidence="1" key="2">
    <citation type="journal article" date="2022" name="New Phytol.">
        <title>Evolutionary transition to the ectomycorrhizal habit in the genomes of a hyperdiverse lineage of mushroom-forming fungi.</title>
        <authorList>
            <person name="Looney B."/>
            <person name="Miyauchi S."/>
            <person name="Morin E."/>
            <person name="Drula E."/>
            <person name="Courty P.E."/>
            <person name="Kohler A."/>
            <person name="Kuo A."/>
            <person name="LaButti K."/>
            <person name="Pangilinan J."/>
            <person name="Lipzen A."/>
            <person name="Riley R."/>
            <person name="Andreopoulos W."/>
            <person name="He G."/>
            <person name="Johnson J."/>
            <person name="Nolan M."/>
            <person name="Tritt A."/>
            <person name="Barry K.W."/>
            <person name="Grigoriev I.V."/>
            <person name="Nagy L.G."/>
            <person name="Hibbett D."/>
            <person name="Henrissat B."/>
            <person name="Matheny P.B."/>
            <person name="Labbe J."/>
            <person name="Martin F.M."/>
        </authorList>
    </citation>
    <scope>NUCLEOTIDE SEQUENCE</scope>
    <source>
        <strain evidence="1">HHB10654</strain>
    </source>
</reference>
<protein>
    <submittedName>
        <fullName evidence="1">Uncharacterized protein</fullName>
    </submittedName>
</protein>
<accession>A0ACB8T1Z6</accession>
<reference evidence="1" key="1">
    <citation type="submission" date="2021-03" db="EMBL/GenBank/DDBJ databases">
        <authorList>
            <consortium name="DOE Joint Genome Institute"/>
            <person name="Ahrendt S."/>
            <person name="Looney B.P."/>
            <person name="Miyauchi S."/>
            <person name="Morin E."/>
            <person name="Drula E."/>
            <person name="Courty P.E."/>
            <person name="Chicoki N."/>
            <person name="Fauchery L."/>
            <person name="Kohler A."/>
            <person name="Kuo A."/>
            <person name="Labutti K."/>
            <person name="Pangilinan J."/>
            <person name="Lipzen A."/>
            <person name="Riley R."/>
            <person name="Andreopoulos W."/>
            <person name="He G."/>
            <person name="Johnson J."/>
            <person name="Barry K.W."/>
            <person name="Grigoriev I.V."/>
            <person name="Nagy L."/>
            <person name="Hibbett D."/>
            <person name="Henrissat B."/>
            <person name="Matheny P.B."/>
            <person name="Labbe J."/>
            <person name="Martin F."/>
        </authorList>
    </citation>
    <scope>NUCLEOTIDE SEQUENCE</scope>
    <source>
        <strain evidence="1">HHB10654</strain>
    </source>
</reference>
<dbReference type="EMBL" id="MU277209">
    <property type="protein sequence ID" value="KAI0062138.1"/>
    <property type="molecule type" value="Genomic_DNA"/>
</dbReference>
<dbReference type="Proteomes" id="UP000814140">
    <property type="component" value="Unassembled WGS sequence"/>
</dbReference>
<evidence type="ECO:0000313" key="2">
    <source>
        <dbReference type="Proteomes" id="UP000814140"/>
    </source>
</evidence>